<accession>A0A974D4V1</accession>
<feature type="non-terminal residue" evidence="1">
    <location>
        <position position="1"/>
    </location>
</feature>
<evidence type="ECO:0000313" key="2">
    <source>
        <dbReference type="Proteomes" id="UP000694892"/>
    </source>
</evidence>
<organism evidence="1 2">
    <name type="scientific">Xenopus laevis</name>
    <name type="common">African clawed frog</name>
    <dbReference type="NCBI Taxonomy" id="8355"/>
    <lineage>
        <taxon>Eukaryota</taxon>
        <taxon>Metazoa</taxon>
        <taxon>Chordata</taxon>
        <taxon>Craniata</taxon>
        <taxon>Vertebrata</taxon>
        <taxon>Euteleostomi</taxon>
        <taxon>Amphibia</taxon>
        <taxon>Batrachia</taxon>
        <taxon>Anura</taxon>
        <taxon>Pipoidea</taxon>
        <taxon>Pipidae</taxon>
        <taxon>Xenopodinae</taxon>
        <taxon>Xenopus</taxon>
        <taxon>Xenopus</taxon>
    </lineage>
</organism>
<proteinExistence type="predicted"/>
<gene>
    <name evidence="1" type="ORF">XELAEV_18022380mg</name>
</gene>
<reference evidence="2" key="1">
    <citation type="journal article" date="2016" name="Nature">
        <title>Genome evolution in the allotetraploid frog Xenopus laevis.</title>
        <authorList>
            <person name="Session A.M."/>
            <person name="Uno Y."/>
            <person name="Kwon T."/>
            <person name="Chapman J.A."/>
            <person name="Toyoda A."/>
            <person name="Takahashi S."/>
            <person name="Fukui A."/>
            <person name="Hikosaka A."/>
            <person name="Suzuki A."/>
            <person name="Kondo M."/>
            <person name="van Heeringen S.J."/>
            <person name="Quigley I."/>
            <person name="Heinz S."/>
            <person name="Ogino H."/>
            <person name="Ochi H."/>
            <person name="Hellsten U."/>
            <person name="Lyons J.B."/>
            <person name="Simakov O."/>
            <person name="Putnam N."/>
            <person name="Stites J."/>
            <person name="Kuroki Y."/>
            <person name="Tanaka T."/>
            <person name="Michiue T."/>
            <person name="Watanabe M."/>
            <person name="Bogdanovic O."/>
            <person name="Lister R."/>
            <person name="Georgiou G."/>
            <person name="Paranjpe S.S."/>
            <person name="van Kruijsbergen I."/>
            <person name="Shu S."/>
            <person name="Carlson J."/>
            <person name="Kinoshita T."/>
            <person name="Ohta Y."/>
            <person name="Mawaribuchi S."/>
            <person name="Jenkins J."/>
            <person name="Grimwood J."/>
            <person name="Schmutz J."/>
            <person name="Mitros T."/>
            <person name="Mozaffari S.V."/>
            <person name="Suzuki Y."/>
            <person name="Haramoto Y."/>
            <person name="Yamamoto T.S."/>
            <person name="Takagi C."/>
            <person name="Heald R."/>
            <person name="Miller K."/>
            <person name="Haudenschild C."/>
            <person name="Kitzman J."/>
            <person name="Nakayama T."/>
            <person name="Izutsu Y."/>
            <person name="Robert J."/>
            <person name="Fortriede J."/>
            <person name="Burns K."/>
            <person name="Lotay V."/>
            <person name="Karimi K."/>
            <person name="Yasuoka Y."/>
            <person name="Dichmann D.S."/>
            <person name="Flajnik M.F."/>
            <person name="Houston D.W."/>
            <person name="Shendure J."/>
            <person name="DuPasquier L."/>
            <person name="Vize P.D."/>
            <person name="Zorn A.M."/>
            <person name="Ito M."/>
            <person name="Marcotte E.M."/>
            <person name="Wallingford J.B."/>
            <person name="Ito Y."/>
            <person name="Asashima M."/>
            <person name="Ueno N."/>
            <person name="Matsuda Y."/>
            <person name="Veenstra G.J."/>
            <person name="Fujiyama A."/>
            <person name="Harland R.M."/>
            <person name="Taira M."/>
            <person name="Rokhsar D.S."/>
        </authorList>
    </citation>
    <scope>NUCLEOTIDE SEQUENCE [LARGE SCALE GENOMIC DNA]</scope>
    <source>
        <strain evidence="2">J</strain>
    </source>
</reference>
<dbReference type="EMBL" id="CM004472">
    <property type="protein sequence ID" value="OCT84236.1"/>
    <property type="molecule type" value="Genomic_DNA"/>
</dbReference>
<dbReference type="AlphaFoldDB" id="A0A974D4V1"/>
<name>A0A974D4V1_XENLA</name>
<sequence length="145" mass="16971">EKIEKELMDIKSNKFKRDKIDYEFNKVYNWSRLGEKQRNVYRTGHTKFMSQKSILKTPKDKHVSFSGIDYDTFEELDTGACSSSPLSPQGNQHVYAQEVFSSLEMPSGSFHSSSKNRYGLKTKWKNNRNFLSTNSNKKINKKRPF</sequence>
<dbReference type="Proteomes" id="UP000694892">
    <property type="component" value="Chromosome 4L"/>
</dbReference>
<protein>
    <submittedName>
        <fullName evidence="1">Uncharacterized protein</fullName>
    </submittedName>
</protein>
<evidence type="ECO:0000313" key="1">
    <source>
        <dbReference type="EMBL" id="OCT84236.1"/>
    </source>
</evidence>